<keyword evidence="1" id="KW-0732">Signal</keyword>
<protein>
    <submittedName>
        <fullName evidence="2">Uncharacterized protein</fullName>
    </submittedName>
</protein>
<sequence length="99" mass="10605">MKRVTALLLSLGLSAACLTSAYAGGLNEYEHISGDARLTANKYRALRYVLPDEIYKMAMKEAMPFSAGGGINIGTVLPGVQAPREMNIFIDGDVINLGQ</sequence>
<organism evidence="2 3">
    <name type="scientific">Candidatus Venteria ishoeyi</name>
    <dbReference type="NCBI Taxonomy" id="1899563"/>
    <lineage>
        <taxon>Bacteria</taxon>
        <taxon>Pseudomonadati</taxon>
        <taxon>Pseudomonadota</taxon>
        <taxon>Gammaproteobacteria</taxon>
        <taxon>Thiotrichales</taxon>
        <taxon>Thiotrichaceae</taxon>
        <taxon>Venteria</taxon>
    </lineage>
</organism>
<evidence type="ECO:0000256" key="1">
    <source>
        <dbReference type="SAM" id="SignalP"/>
    </source>
</evidence>
<name>A0A1H6F3N2_9GAMM</name>
<dbReference type="RefSeq" id="WP_103918787.1">
    <property type="nucleotide sequence ID" value="NZ_FMSV02000105.1"/>
</dbReference>
<accession>A0A1H6F3N2</accession>
<gene>
    <name evidence="2" type="ORF">MBHS_00609</name>
</gene>
<dbReference type="PROSITE" id="PS51257">
    <property type="entry name" value="PROKAR_LIPOPROTEIN"/>
    <property type="match status" value="1"/>
</dbReference>
<evidence type="ECO:0000313" key="2">
    <source>
        <dbReference type="EMBL" id="SEH04757.1"/>
    </source>
</evidence>
<proteinExistence type="predicted"/>
<dbReference type="Proteomes" id="UP000236724">
    <property type="component" value="Unassembled WGS sequence"/>
</dbReference>
<dbReference type="AlphaFoldDB" id="A0A1H6F3N2"/>
<feature type="signal peptide" evidence="1">
    <location>
        <begin position="1"/>
        <end position="23"/>
    </location>
</feature>
<dbReference type="EMBL" id="FMSV02000105">
    <property type="protein sequence ID" value="SEH04757.1"/>
    <property type="molecule type" value="Genomic_DNA"/>
</dbReference>
<keyword evidence="3" id="KW-1185">Reference proteome</keyword>
<reference evidence="2 3" key="1">
    <citation type="submission" date="2016-10" db="EMBL/GenBank/DDBJ databases">
        <authorList>
            <person name="de Groot N.N."/>
        </authorList>
    </citation>
    <scope>NUCLEOTIDE SEQUENCE [LARGE SCALE GENOMIC DNA]</scope>
    <source>
        <strain evidence="2">MBHS1</strain>
    </source>
</reference>
<feature type="chain" id="PRO_5014815730" evidence="1">
    <location>
        <begin position="24"/>
        <end position="99"/>
    </location>
</feature>
<evidence type="ECO:0000313" key="3">
    <source>
        <dbReference type="Proteomes" id="UP000236724"/>
    </source>
</evidence>